<comment type="caution">
    <text evidence="4">The sequence shown here is derived from an EMBL/GenBank/DDBJ whole genome shotgun (WGS) entry which is preliminary data.</text>
</comment>
<dbReference type="AlphaFoldDB" id="A0A9P7Z875"/>
<evidence type="ECO:0000256" key="1">
    <source>
        <dbReference type="SAM" id="MobiDB-lite"/>
    </source>
</evidence>
<evidence type="ECO:0000313" key="4">
    <source>
        <dbReference type="EMBL" id="KAG9247102.1"/>
    </source>
</evidence>
<dbReference type="PANTHER" id="PTHR15696:SF36">
    <property type="entry name" value="NONSENSE-MEDIATED MRNA DECAY FACTOR"/>
    <property type="match status" value="1"/>
</dbReference>
<gene>
    <name evidence="4" type="ORF">BJ878DRAFT_539624</name>
</gene>
<feature type="region of interest" description="Disordered" evidence="1">
    <location>
        <begin position="755"/>
        <end position="776"/>
    </location>
</feature>
<keyword evidence="5" id="KW-1185">Reference proteome</keyword>
<organism evidence="4 5">
    <name type="scientific">Calycina marina</name>
    <dbReference type="NCBI Taxonomy" id="1763456"/>
    <lineage>
        <taxon>Eukaryota</taxon>
        <taxon>Fungi</taxon>
        <taxon>Dikarya</taxon>
        <taxon>Ascomycota</taxon>
        <taxon>Pezizomycotina</taxon>
        <taxon>Leotiomycetes</taxon>
        <taxon>Helotiales</taxon>
        <taxon>Pezizellaceae</taxon>
        <taxon>Calycina</taxon>
    </lineage>
</organism>
<feature type="domain" description="Telomerase activating protein Est1-like N-terminal" evidence="3">
    <location>
        <begin position="63"/>
        <end position="180"/>
    </location>
</feature>
<reference evidence="4" key="1">
    <citation type="journal article" date="2021" name="IMA Fungus">
        <title>Genomic characterization of three marine fungi, including Emericellopsis atlantica sp. nov. with signatures of a generalist lifestyle and marine biomass degradation.</title>
        <authorList>
            <person name="Hagestad O.C."/>
            <person name="Hou L."/>
            <person name="Andersen J.H."/>
            <person name="Hansen E.H."/>
            <person name="Altermark B."/>
            <person name="Li C."/>
            <person name="Kuhnert E."/>
            <person name="Cox R.J."/>
            <person name="Crous P.W."/>
            <person name="Spatafora J.W."/>
            <person name="Lail K."/>
            <person name="Amirebrahimi M."/>
            <person name="Lipzen A."/>
            <person name="Pangilinan J."/>
            <person name="Andreopoulos W."/>
            <person name="Hayes R.D."/>
            <person name="Ng V."/>
            <person name="Grigoriev I.V."/>
            <person name="Jackson S.A."/>
            <person name="Sutton T.D.S."/>
            <person name="Dobson A.D.W."/>
            <person name="Rama T."/>
        </authorList>
    </citation>
    <scope>NUCLEOTIDE SEQUENCE</scope>
    <source>
        <strain evidence="4">TRa3180A</strain>
    </source>
</reference>
<evidence type="ECO:0000259" key="3">
    <source>
        <dbReference type="Pfam" id="PF10374"/>
    </source>
</evidence>
<feature type="compositionally biased region" description="Low complexity" evidence="1">
    <location>
        <begin position="581"/>
        <end position="590"/>
    </location>
</feature>
<sequence>MPDPTIKWQYAKQVRDEIMAGLKAEKEEDRFTGEDLDKYVKGMRIAVQEIVFMDIQFASDNGVETHMWNIHVVVKNHLKDLLDLARQGPKDRRVVQRRKFDRAYSDYLKSTRKSYENYIQHLASTFGGIPGLERIASCLRLDALSGDQPVIPPSHVEALVLQSCHDTLLRCGDLARYKNEAIEDVNKRHSNAALSYYQLAADLRPDTGSAYNQMAVVAVAEHNHLDTLYYLYRAIAIKEPHPLAAKNLDLEYRKIMTVWEKQQVGHKLDDQSTLILWFVRLHARMYRGFLFTGYGELEATVLSRLSLFLKSESPPALPVLQEDGVDEVLERFVIVNIAAFYYAAERIKDANGGKDDFNQSFFFLLRFNVRFLHVILQTLYPEMETSVSGQDLPNFGITPRPQKRHGMFTTVARRLLPALRQYSTWIVTQADILIKVRDDRVTQVRSHINLTWSMYAEVLSRIAKLYPLGTLPSSYYLLKEDTMTIGFKPFFDPEIVTHEELKFYLTKSGSLKPRYTDHDVQRSSPDAEFLSRVRDILMCAMAIQTQEQCPVLHTPNTLASFTYVEYDGISAAAVGEPTLGSSSISSPDTDSPVKPEESASQPDPLKQAHHTGREYCQTLCSPSSSGFDSAGDMDHMMNEMVNKLVDKPASHRTSDDTSYGMHSRTANEIFGRMGSAGNRSYTHQGSSNIPRLGGIWPSPFTPQPNELKVTSPEMYSFSTEEGKAAAADALDAMTNRPSSNHRGHWAPNVRAATLTSPGHSPRSFPSQSSNFSTNSSIYGNPTPKFFPLNNSFAVRTTEFAPNNDHNTTVYAGATPFDRSTMLNNSTWNDSQPARCSYSQTPPGGQDG</sequence>
<dbReference type="InterPro" id="IPR045153">
    <property type="entry name" value="Est1/Ebs1-like"/>
</dbReference>
<protein>
    <recommendedName>
        <fullName evidence="6">Protein SMG7</fullName>
    </recommendedName>
</protein>
<dbReference type="Gene3D" id="1.25.40.10">
    <property type="entry name" value="Tetratricopeptide repeat domain"/>
    <property type="match status" value="1"/>
</dbReference>
<dbReference type="PANTHER" id="PTHR15696">
    <property type="entry name" value="SMG-7 SUPPRESSOR WITH MORPHOLOGICAL EFFECT ON GENITALIA PROTEIN 7"/>
    <property type="match status" value="1"/>
</dbReference>
<feature type="region of interest" description="Disordered" evidence="1">
    <location>
        <begin position="579"/>
        <end position="609"/>
    </location>
</feature>
<evidence type="ECO:0000313" key="5">
    <source>
        <dbReference type="Proteomes" id="UP000887226"/>
    </source>
</evidence>
<feature type="compositionally biased region" description="Low complexity" evidence="1">
    <location>
        <begin position="760"/>
        <end position="776"/>
    </location>
</feature>
<feature type="region of interest" description="Disordered" evidence="1">
    <location>
        <begin position="821"/>
        <end position="847"/>
    </location>
</feature>
<dbReference type="Pfam" id="PF10373">
    <property type="entry name" value="EST1_DNA_bind"/>
    <property type="match status" value="1"/>
</dbReference>
<accession>A0A9P7Z875</accession>
<dbReference type="SUPFAM" id="SSF48452">
    <property type="entry name" value="TPR-like"/>
    <property type="match status" value="1"/>
</dbReference>
<evidence type="ECO:0000259" key="2">
    <source>
        <dbReference type="Pfam" id="PF10373"/>
    </source>
</evidence>
<dbReference type="InterPro" id="IPR011990">
    <property type="entry name" value="TPR-like_helical_dom_sf"/>
</dbReference>
<dbReference type="InterPro" id="IPR018834">
    <property type="entry name" value="DNA/RNA-bd_Est1-type"/>
</dbReference>
<dbReference type="Proteomes" id="UP000887226">
    <property type="component" value="Unassembled WGS sequence"/>
</dbReference>
<dbReference type="OrthoDB" id="69928at2759"/>
<proteinExistence type="predicted"/>
<dbReference type="InterPro" id="IPR019458">
    <property type="entry name" value="Est1-like_N"/>
</dbReference>
<feature type="domain" description="DNA/RNA-binding" evidence="2">
    <location>
        <begin position="193"/>
        <end position="492"/>
    </location>
</feature>
<name>A0A9P7Z875_9HELO</name>
<dbReference type="EMBL" id="MU253782">
    <property type="protein sequence ID" value="KAG9247102.1"/>
    <property type="molecule type" value="Genomic_DNA"/>
</dbReference>
<evidence type="ECO:0008006" key="6">
    <source>
        <dbReference type="Google" id="ProtNLM"/>
    </source>
</evidence>
<dbReference type="Pfam" id="PF10374">
    <property type="entry name" value="EST1"/>
    <property type="match status" value="1"/>
</dbReference>